<organism evidence="1 2">
    <name type="scientific">Fusarium culmorum</name>
    <dbReference type="NCBI Taxonomy" id="5516"/>
    <lineage>
        <taxon>Eukaryota</taxon>
        <taxon>Fungi</taxon>
        <taxon>Dikarya</taxon>
        <taxon>Ascomycota</taxon>
        <taxon>Pezizomycotina</taxon>
        <taxon>Sordariomycetes</taxon>
        <taxon>Hypocreomycetidae</taxon>
        <taxon>Hypocreales</taxon>
        <taxon>Nectriaceae</taxon>
        <taxon>Fusarium</taxon>
    </lineage>
</organism>
<dbReference type="OrthoDB" id="4757858at2759"/>
<reference evidence="1 2" key="1">
    <citation type="submission" date="2018-02" db="EMBL/GenBank/DDBJ databases">
        <title>Fusarium culmorum secondary metabolites in fungal-bacterial-plant interactions.</title>
        <authorList>
            <person name="Schmidt R."/>
        </authorList>
    </citation>
    <scope>NUCLEOTIDE SEQUENCE [LARGE SCALE GENOMIC DNA]</scope>
    <source>
        <strain evidence="1 2">PV</strain>
    </source>
</reference>
<dbReference type="AlphaFoldDB" id="A0A2T4GVC1"/>
<evidence type="ECO:0000313" key="1">
    <source>
        <dbReference type="EMBL" id="PTD07488.1"/>
    </source>
</evidence>
<keyword evidence="2" id="KW-1185">Reference proteome</keyword>
<comment type="caution">
    <text evidence="1">The sequence shown here is derived from an EMBL/GenBank/DDBJ whole genome shotgun (WGS) entry which is preliminary data.</text>
</comment>
<sequence>MGERRLFPSIMTEIVMRRKDTIKHLSLDLDGFGGYRNSGMSVPETLNIHGSMLPKGSGKQPEVFLTVSEILPYSIREFGIMGESDRYLWEQVLDLIITSSVKHPQLQRVIVANEDLVKEDWAYTFTSASNKRTIEFSMDEPKHWRTLTRPLSHWVEDGKFREQNPPNQFAGSLCMIRNGLDQCIHNSLGRLGGANNVFSTEELGVRVDCLAP</sequence>
<proteinExistence type="predicted"/>
<protein>
    <submittedName>
        <fullName evidence="1">Uncharacterized protein</fullName>
    </submittedName>
</protein>
<accession>A0A2T4GVC1</accession>
<name>A0A2T4GVC1_FUSCU</name>
<evidence type="ECO:0000313" key="2">
    <source>
        <dbReference type="Proteomes" id="UP000241587"/>
    </source>
</evidence>
<dbReference type="EMBL" id="PVEM01000006">
    <property type="protein sequence ID" value="PTD07488.1"/>
    <property type="molecule type" value="Genomic_DNA"/>
</dbReference>
<gene>
    <name evidence="1" type="ORF">FCULG_00005925</name>
</gene>
<dbReference type="Proteomes" id="UP000241587">
    <property type="component" value="Unassembled WGS sequence"/>
</dbReference>